<keyword evidence="1" id="KW-0479">Metal-binding</keyword>
<dbReference type="GO" id="GO:0006284">
    <property type="term" value="P:base-excision repair"/>
    <property type="evidence" value="ECO:0007669"/>
    <property type="project" value="InterPro"/>
</dbReference>
<name>A0A4D4L7Q7_STRVO</name>
<keyword evidence="1" id="KW-0863">Zinc-finger</keyword>
<keyword evidence="4" id="KW-1185">Reference proteome</keyword>
<dbReference type="GO" id="GO:0000703">
    <property type="term" value="F:oxidized pyrimidine nucleobase lesion DNA N-glycosylase activity"/>
    <property type="evidence" value="ECO:0007669"/>
    <property type="project" value="TreeGrafter"/>
</dbReference>
<accession>A0A4D4L7Q7</accession>
<keyword evidence="1" id="KW-0862">Zinc</keyword>
<dbReference type="GO" id="GO:0008270">
    <property type="term" value="F:zinc ion binding"/>
    <property type="evidence" value="ECO:0007669"/>
    <property type="project" value="UniProtKB-KW"/>
</dbReference>
<evidence type="ECO:0000259" key="2">
    <source>
        <dbReference type="PROSITE" id="PS51066"/>
    </source>
</evidence>
<protein>
    <recommendedName>
        <fullName evidence="2">FPG-type domain-containing protein</fullName>
    </recommendedName>
</protein>
<gene>
    <name evidence="3" type="ORF">SVIO_077580</name>
</gene>
<dbReference type="Proteomes" id="UP000301309">
    <property type="component" value="Unassembled WGS sequence"/>
</dbReference>
<dbReference type="EMBL" id="BJHW01000001">
    <property type="protein sequence ID" value="GDY57135.1"/>
    <property type="molecule type" value="Genomic_DNA"/>
</dbReference>
<dbReference type="InterPro" id="IPR015887">
    <property type="entry name" value="DNA_glyclase_Znf_dom_DNA_BS"/>
</dbReference>
<dbReference type="InterPro" id="IPR000214">
    <property type="entry name" value="Znf_DNA_glyclase/AP_lyase"/>
</dbReference>
<dbReference type="GO" id="GO:0003906">
    <property type="term" value="F:DNA-(apurinic or apyrimidinic site) endonuclease activity"/>
    <property type="evidence" value="ECO:0007669"/>
    <property type="project" value="InterPro"/>
</dbReference>
<dbReference type="PANTHER" id="PTHR42697:SF1">
    <property type="entry name" value="ENDONUCLEASE 8"/>
    <property type="match status" value="1"/>
</dbReference>
<evidence type="ECO:0000313" key="3">
    <source>
        <dbReference type="EMBL" id="GDY57135.1"/>
    </source>
</evidence>
<comment type="caution">
    <text evidence="3">The sequence shown here is derived from an EMBL/GenBank/DDBJ whole genome shotgun (WGS) entry which is preliminary data.</text>
</comment>
<feature type="domain" description="FPG-type" evidence="2">
    <location>
        <begin position="51"/>
        <end position="89"/>
    </location>
</feature>
<dbReference type="GO" id="GO:0003677">
    <property type="term" value="F:DNA binding"/>
    <property type="evidence" value="ECO:0007669"/>
    <property type="project" value="InterPro"/>
</dbReference>
<proteinExistence type="predicted"/>
<dbReference type="AlphaFoldDB" id="A0A4D4L7Q7"/>
<sequence length="97" mass="10844">MLPAARVTLAADRRGDLPERLVTHAKRLLEANRNRRARITTAESHRDRRLWVYGRPGRPCLRCGTPVRAADQGRAGQERSTFWCPSCQAGPQGPDPS</sequence>
<dbReference type="PROSITE" id="PS01242">
    <property type="entry name" value="ZF_FPG_1"/>
    <property type="match status" value="1"/>
</dbReference>
<dbReference type="PANTHER" id="PTHR42697">
    <property type="entry name" value="ENDONUCLEASE 8"/>
    <property type="match status" value="1"/>
</dbReference>
<dbReference type="SUPFAM" id="SSF57716">
    <property type="entry name" value="Glucocorticoid receptor-like (DNA-binding domain)"/>
    <property type="match status" value="1"/>
</dbReference>
<evidence type="ECO:0000313" key="4">
    <source>
        <dbReference type="Proteomes" id="UP000301309"/>
    </source>
</evidence>
<reference evidence="3 4" key="1">
    <citation type="journal article" date="2020" name="Int. J. Syst. Evol. Microbiol.">
        <title>Reclassification of Streptomyces castelarensis and Streptomyces sporoclivatus as later heterotypic synonyms of Streptomyces antimycoticus.</title>
        <authorList>
            <person name="Komaki H."/>
            <person name="Tamura T."/>
        </authorList>
    </citation>
    <scope>NUCLEOTIDE SEQUENCE [LARGE SCALE GENOMIC DNA]</scope>
    <source>
        <strain evidence="3 4">NBRC 13459</strain>
    </source>
</reference>
<dbReference type="Gene3D" id="1.10.8.50">
    <property type="match status" value="1"/>
</dbReference>
<dbReference type="PROSITE" id="PS51066">
    <property type="entry name" value="ZF_FPG_2"/>
    <property type="match status" value="1"/>
</dbReference>
<evidence type="ECO:0000256" key="1">
    <source>
        <dbReference type="PROSITE-ProRule" id="PRU00391"/>
    </source>
</evidence>
<organism evidence="3 4">
    <name type="scientific">Streptomyces violaceusniger</name>
    <dbReference type="NCBI Taxonomy" id="68280"/>
    <lineage>
        <taxon>Bacteria</taxon>
        <taxon>Bacillati</taxon>
        <taxon>Actinomycetota</taxon>
        <taxon>Actinomycetes</taxon>
        <taxon>Kitasatosporales</taxon>
        <taxon>Streptomycetaceae</taxon>
        <taxon>Streptomyces</taxon>
        <taxon>Streptomyces violaceusniger group</taxon>
    </lineage>
</organism>